<gene>
    <name evidence="1" type="ORF">FLAT13_03902</name>
</gene>
<organism evidence="1 2">
    <name type="scientific">Flavobacterium salmonis</name>
    <dbReference type="NCBI Taxonomy" id="2654844"/>
    <lineage>
        <taxon>Bacteria</taxon>
        <taxon>Pseudomonadati</taxon>
        <taxon>Bacteroidota</taxon>
        <taxon>Flavobacteriia</taxon>
        <taxon>Flavobacteriales</taxon>
        <taxon>Flavobacteriaceae</taxon>
        <taxon>Flavobacterium</taxon>
    </lineage>
</organism>
<dbReference type="CDD" id="cd22641">
    <property type="entry name" value="C24-like"/>
    <property type="match status" value="1"/>
</dbReference>
<sequence length="258" mass="28750">MNKQDFTLLNGYPLNQTSLDRMQTAYSIFNALGNIVGEKTIISGCELTGSNVSNGVVYVNGEVFEFRGGVVQTKVIIKEDATNLVYKNNNSYPVVKTRYVTFGSGVDSIDWADFKRGFATKDILAGLLGKADQTSFDALADAFALVYTKMLTIETGAQKNLQEFYQTGTLTTTNRQTGINEYDFSKNYADILPPDGFVMANLKAFMPSIAKIAFAGDVNVDDTMWCHYELRTDRIRVTCNNSESRETSKINYIAIWKK</sequence>
<keyword evidence="2" id="KW-1185">Reference proteome</keyword>
<evidence type="ECO:0000313" key="1">
    <source>
        <dbReference type="EMBL" id="CAD0007567.1"/>
    </source>
</evidence>
<dbReference type="Proteomes" id="UP000530060">
    <property type="component" value="Unassembled WGS sequence"/>
</dbReference>
<evidence type="ECO:0000313" key="2">
    <source>
        <dbReference type="Proteomes" id="UP000530060"/>
    </source>
</evidence>
<protein>
    <submittedName>
        <fullName evidence="1">Uncharacterized protein</fullName>
    </submittedName>
</protein>
<proteinExistence type="predicted"/>
<accession>A0A6V6Z709</accession>
<comment type="caution">
    <text evidence="1">The sequence shown here is derived from an EMBL/GenBank/DDBJ whole genome shotgun (WGS) entry which is preliminary data.</text>
</comment>
<dbReference type="RefSeq" id="WP_180910087.1">
    <property type="nucleotide sequence ID" value="NZ_CAIJDP010000083.1"/>
</dbReference>
<dbReference type="AlphaFoldDB" id="A0A6V6Z709"/>
<reference evidence="1 2" key="1">
    <citation type="submission" date="2020-06" db="EMBL/GenBank/DDBJ databases">
        <authorList>
            <person name="Criscuolo A."/>
        </authorList>
    </citation>
    <scope>NUCLEOTIDE SEQUENCE [LARGE SCALE GENOMIC DNA]</scope>
    <source>
        <strain evidence="2">CIP 111411</strain>
    </source>
</reference>
<name>A0A6V6Z709_9FLAO</name>
<dbReference type="EMBL" id="CAIJDP010000083">
    <property type="protein sequence ID" value="CAD0007567.1"/>
    <property type="molecule type" value="Genomic_DNA"/>
</dbReference>